<proteinExistence type="predicted"/>
<evidence type="ECO:0000313" key="4">
    <source>
        <dbReference type="Proteomes" id="UP000199476"/>
    </source>
</evidence>
<dbReference type="Pfam" id="PF04324">
    <property type="entry name" value="Fer2_BFD"/>
    <property type="match status" value="1"/>
</dbReference>
<gene>
    <name evidence="3" type="ORF">SAMN04488692_10678</name>
</gene>
<reference evidence="3 4" key="1">
    <citation type="submission" date="2016-10" db="EMBL/GenBank/DDBJ databases">
        <authorList>
            <person name="de Groot N.N."/>
        </authorList>
    </citation>
    <scope>NUCLEOTIDE SEQUENCE [LARGE SCALE GENOMIC DNA]</scope>
    <source>
        <strain evidence="3 4">SLAS-1</strain>
    </source>
</reference>
<dbReference type="Pfam" id="PF01266">
    <property type="entry name" value="DAO"/>
    <property type="match status" value="1"/>
</dbReference>
<dbReference type="OrthoDB" id="9801699at2"/>
<organism evidence="3 4">
    <name type="scientific">Halarsenatibacter silvermanii</name>
    <dbReference type="NCBI Taxonomy" id="321763"/>
    <lineage>
        <taxon>Bacteria</taxon>
        <taxon>Bacillati</taxon>
        <taxon>Bacillota</taxon>
        <taxon>Clostridia</taxon>
        <taxon>Halanaerobiales</taxon>
        <taxon>Halarsenatibacteraceae</taxon>
        <taxon>Halarsenatibacter</taxon>
    </lineage>
</organism>
<accession>A0A1G9LJ41</accession>
<dbReference type="RefSeq" id="WP_089759160.1">
    <property type="nucleotide sequence ID" value="NZ_FNGO01000006.1"/>
</dbReference>
<protein>
    <submittedName>
        <fullName evidence="3">Glycerol-3-phosphate dehydrogenase</fullName>
    </submittedName>
</protein>
<dbReference type="Gene3D" id="1.10.10.1100">
    <property type="entry name" value="BFD-like [2Fe-2S]-binding domain"/>
    <property type="match status" value="1"/>
</dbReference>
<name>A0A1G9LJ41_9FIRM</name>
<feature type="domain" description="BFD-like [2Fe-2S]-binding" evidence="2">
    <location>
        <begin position="413"/>
        <end position="467"/>
    </location>
</feature>
<dbReference type="InterPro" id="IPR052745">
    <property type="entry name" value="G3P_Oxidase/Oxidoreductase"/>
</dbReference>
<dbReference type="CDD" id="cd19946">
    <property type="entry name" value="GlpA-like_Fer2_BFD-like"/>
    <property type="match status" value="1"/>
</dbReference>
<keyword evidence="4" id="KW-1185">Reference proteome</keyword>
<dbReference type="InterPro" id="IPR041854">
    <property type="entry name" value="BFD-like_2Fe2S-bd_dom_sf"/>
</dbReference>
<dbReference type="InterPro" id="IPR006076">
    <property type="entry name" value="FAD-dep_OxRdtase"/>
</dbReference>
<dbReference type="SUPFAM" id="SSF54373">
    <property type="entry name" value="FAD-linked reductases, C-terminal domain"/>
    <property type="match status" value="1"/>
</dbReference>
<evidence type="ECO:0000313" key="3">
    <source>
        <dbReference type="EMBL" id="SDL61936.1"/>
    </source>
</evidence>
<dbReference type="PANTHER" id="PTHR42720">
    <property type="entry name" value="GLYCEROL-3-PHOSPHATE DEHYDROGENASE"/>
    <property type="match status" value="1"/>
</dbReference>
<dbReference type="EMBL" id="FNGO01000006">
    <property type="protein sequence ID" value="SDL61936.1"/>
    <property type="molecule type" value="Genomic_DNA"/>
</dbReference>
<dbReference type="InterPro" id="IPR036188">
    <property type="entry name" value="FAD/NAD-bd_sf"/>
</dbReference>
<dbReference type="InterPro" id="IPR007419">
    <property type="entry name" value="BFD-like_2Fe2S-bd_dom"/>
</dbReference>
<dbReference type="AlphaFoldDB" id="A0A1G9LJ41"/>
<evidence type="ECO:0000259" key="2">
    <source>
        <dbReference type="Pfam" id="PF04324"/>
    </source>
</evidence>
<dbReference type="Gene3D" id="3.30.9.10">
    <property type="entry name" value="D-Amino Acid Oxidase, subunit A, domain 2"/>
    <property type="match status" value="1"/>
</dbReference>
<dbReference type="SUPFAM" id="SSF51905">
    <property type="entry name" value="FAD/NAD(P)-binding domain"/>
    <property type="match status" value="1"/>
</dbReference>
<dbReference type="PANTHER" id="PTHR42720:SF1">
    <property type="entry name" value="GLYCEROL 3-PHOSPHATE OXIDASE"/>
    <property type="match status" value="1"/>
</dbReference>
<dbReference type="STRING" id="321763.SAMN04488692_10678"/>
<feature type="domain" description="FAD dependent oxidoreductase" evidence="1">
    <location>
        <begin position="10"/>
        <end position="360"/>
    </location>
</feature>
<dbReference type="Proteomes" id="UP000199476">
    <property type="component" value="Unassembled WGS sequence"/>
</dbReference>
<dbReference type="Gene3D" id="3.50.50.60">
    <property type="entry name" value="FAD/NAD(P)-binding domain"/>
    <property type="match status" value="1"/>
</dbReference>
<evidence type="ECO:0000259" key="1">
    <source>
        <dbReference type="Pfam" id="PF01266"/>
    </source>
</evidence>
<sequence length="508" mass="55369">MSKNTRDEYDVVIVGGGVVGSAIARELSRYNISLCLVEKESDVASGTSKANSGIIHAGYNAAEDTLKGRLNVEANPVFDELCADLNVPFARIGSLVVGFDKDDIDYLKREKKAGEKRGIPGLKILNREELREKEPDIHPEAELALYAETAGIASPYKLTIRLAENAVKNGADVRLNTEVLEIDTEKGRIKKVITDRGSLKCSVVVNAAGVYADKIAAMVGEDYSITPRKGEYHLLDKEYGDSVNHVIFPMPDEKSKGILVTPTVAGNLLLGPNSVEIDDKEDVTVSAAGLQEVKEGSKKLFPDLPDDGVIASFAGLRATLPHEDFKIEPLEEPLGFIEAAGIQSPGLTCAPAIAWMVRDLIEEISPDLEENLDLQLKKDFDPTLPHHPHLRDFSDCRQNWQPQFEKNRDYGQVVCRCEHVTRGEIIDALDRPLVSPTLDGIKRRTRAGGGRCQGGFCGPRVAEIIAEELGISPLEVTKSGPGSEILAERVKDLKPDSDLTYGVGESHD</sequence>